<dbReference type="STRING" id="158607.A0A2P5I042"/>
<proteinExistence type="inferred from homology"/>
<dbReference type="Gene3D" id="1.10.3730.10">
    <property type="entry name" value="ProC C-terminal domain-like"/>
    <property type="match status" value="1"/>
</dbReference>
<dbReference type="GO" id="GO:0055129">
    <property type="term" value="P:L-proline biosynthetic process"/>
    <property type="evidence" value="ECO:0007669"/>
    <property type="project" value="TreeGrafter"/>
</dbReference>
<comment type="caution">
    <text evidence="7">The sequence shown here is derived from an EMBL/GenBank/DDBJ whole genome shotgun (WGS) entry which is preliminary data.</text>
</comment>
<feature type="domain" description="Pyrroline-5-carboxylate reductase catalytic N-terminal" evidence="5">
    <location>
        <begin position="12"/>
        <end position="101"/>
    </location>
</feature>
<dbReference type="OrthoDB" id="10263291at2759"/>
<dbReference type="EMBL" id="MAVT02000433">
    <property type="protein sequence ID" value="POS75875.1"/>
    <property type="molecule type" value="Genomic_DNA"/>
</dbReference>
<dbReference type="GO" id="GO:0004735">
    <property type="term" value="F:pyrroline-5-carboxylate reductase activity"/>
    <property type="evidence" value="ECO:0007669"/>
    <property type="project" value="InterPro"/>
</dbReference>
<dbReference type="Gene3D" id="3.40.50.720">
    <property type="entry name" value="NAD(P)-binding Rossmann-like Domain"/>
    <property type="match status" value="1"/>
</dbReference>
<gene>
    <name evidence="7" type="ORF">DHEL01_v205731</name>
</gene>
<evidence type="ECO:0000313" key="7">
    <source>
        <dbReference type="EMBL" id="POS75875.1"/>
    </source>
</evidence>
<dbReference type="InterPro" id="IPR029036">
    <property type="entry name" value="P5CR_dimer"/>
</dbReference>
<dbReference type="Pfam" id="PF03807">
    <property type="entry name" value="F420_oxidored"/>
    <property type="match status" value="1"/>
</dbReference>
<feature type="binding site" evidence="4">
    <location>
        <begin position="16"/>
        <end position="21"/>
    </location>
    <ligand>
        <name>NADP(+)</name>
        <dbReference type="ChEBI" id="CHEBI:58349"/>
    </ligand>
</feature>
<organism evidence="7 8">
    <name type="scientific">Diaporthe helianthi</name>
    <dbReference type="NCBI Taxonomy" id="158607"/>
    <lineage>
        <taxon>Eukaryota</taxon>
        <taxon>Fungi</taxon>
        <taxon>Dikarya</taxon>
        <taxon>Ascomycota</taxon>
        <taxon>Pezizomycotina</taxon>
        <taxon>Sordariomycetes</taxon>
        <taxon>Sordariomycetidae</taxon>
        <taxon>Diaporthales</taxon>
        <taxon>Diaporthaceae</taxon>
        <taxon>Diaporthe</taxon>
    </lineage>
</organism>
<sequence>MSDLESLRIPRTVAVIGCGKLGSAIVEGILNRAADEHKIEHLILTAGSEAGVDRLATKFGGNKSPRVTVFHAIRNGDAVDLASHVILACKHVVFRQVLSEEGLRRALITSSEPRVLTNIMGGVTSSEIEQVLYHNHANATRDSIPETKRTIIMRAMPNIAAKLNQSTTPLAWGGSIGHDDEVKVEAVRAGVEAIFGLVGTVQWLPEGLMNTASALCASSLAFYASLIEGMATGAQSTETDMEPEVALALAANAARSTAALILDGTSPSELRRMVTTKGGSTAKGQAVLDQRGVQSAVAEASKTTALAAKQLTRPPE</sequence>
<dbReference type="HAMAP" id="MF_01925">
    <property type="entry name" value="P5C_reductase"/>
    <property type="match status" value="1"/>
</dbReference>
<dbReference type="SUPFAM" id="SSF48179">
    <property type="entry name" value="6-phosphogluconate dehydrogenase C-terminal domain-like"/>
    <property type="match status" value="1"/>
</dbReference>
<dbReference type="SUPFAM" id="SSF51735">
    <property type="entry name" value="NAD(P)-binding Rossmann-fold domains"/>
    <property type="match status" value="1"/>
</dbReference>
<evidence type="ECO:0000313" key="8">
    <source>
        <dbReference type="Proteomes" id="UP000094444"/>
    </source>
</evidence>
<evidence type="ECO:0000256" key="2">
    <source>
        <dbReference type="ARBA" id="ARBA00022857"/>
    </source>
</evidence>
<name>A0A2P5I042_DIAHE</name>
<dbReference type="InterPro" id="IPR036291">
    <property type="entry name" value="NAD(P)-bd_dom_sf"/>
</dbReference>
<dbReference type="InParanoid" id="A0A2P5I042"/>
<dbReference type="Proteomes" id="UP000094444">
    <property type="component" value="Unassembled WGS sequence"/>
</dbReference>
<feature type="domain" description="Pyrroline-5-carboxylate reductase dimerisation" evidence="6">
    <location>
        <begin position="206"/>
        <end position="311"/>
    </location>
</feature>
<evidence type="ECO:0000256" key="1">
    <source>
        <dbReference type="ARBA" id="ARBA00005525"/>
    </source>
</evidence>
<dbReference type="InterPro" id="IPR000304">
    <property type="entry name" value="Pyrroline-COOH_reductase"/>
</dbReference>
<dbReference type="PANTHER" id="PTHR11645:SF0">
    <property type="entry name" value="PYRROLINE-5-CARBOXYLATE REDUCTASE 3"/>
    <property type="match status" value="1"/>
</dbReference>
<dbReference type="AlphaFoldDB" id="A0A2P5I042"/>
<comment type="similarity">
    <text evidence="1">Belongs to the pyrroline-5-carboxylate reductase family.</text>
</comment>
<dbReference type="InterPro" id="IPR028939">
    <property type="entry name" value="P5C_Rdtase_cat_N"/>
</dbReference>
<reference evidence="7" key="1">
    <citation type="submission" date="2017-09" db="EMBL/GenBank/DDBJ databases">
        <title>Polyketide synthases of a Diaporthe helianthi virulent isolate.</title>
        <authorList>
            <person name="Baroncelli R."/>
        </authorList>
    </citation>
    <scope>NUCLEOTIDE SEQUENCE [LARGE SCALE GENOMIC DNA]</scope>
    <source>
        <strain evidence="7">7/96</strain>
    </source>
</reference>
<dbReference type="PANTHER" id="PTHR11645">
    <property type="entry name" value="PYRROLINE-5-CARBOXYLATE REDUCTASE"/>
    <property type="match status" value="1"/>
</dbReference>
<dbReference type="InterPro" id="IPR008927">
    <property type="entry name" value="6-PGluconate_DH-like_C_sf"/>
</dbReference>
<keyword evidence="8" id="KW-1185">Reference proteome</keyword>
<feature type="binding site" evidence="4">
    <location>
        <position position="75"/>
    </location>
    <ligand>
        <name>NADPH</name>
        <dbReference type="ChEBI" id="CHEBI:57783"/>
    </ligand>
</feature>
<protein>
    <submittedName>
        <fullName evidence="7">Pyrroline-5-carboxylate reductase</fullName>
    </submittedName>
</protein>
<dbReference type="Pfam" id="PF14748">
    <property type="entry name" value="P5CR_dimer"/>
    <property type="match status" value="1"/>
</dbReference>
<evidence type="ECO:0000259" key="5">
    <source>
        <dbReference type="Pfam" id="PF03807"/>
    </source>
</evidence>
<evidence type="ECO:0000259" key="6">
    <source>
        <dbReference type="Pfam" id="PF14748"/>
    </source>
</evidence>
<evidence type="ECO:0000256" key="4">
    <source>
        <dbReference type="PIRSR" id="PIRSR000193-1"/>
    </source>
</evidence>
<keyword evidence="3" id="KW-0560">Oxidoreductase</keyword>
<evidence type="ECO:0000256" key="3">
    <source>
        <dbReference type="ARBA" id="ARBA00023002"/>
    </source>
</evidence>
<dbReference type="PIRSF" id="PIRSF000193">
    <property type="entry name" value="Pyrrol-5-carb_rd"/>
    <property type="match status" value="1"/>
</dbReference>
<keyword evidence="2 4" id="KW-0521">NADP</keyword>
<accession>A0A2P5I042</accession>